<evidence type="ECO:0000259" key="2">
    <source>
        <dbReference type="Pfam" id="PF24173"/>
    </source>
</evidence>
<dbReference type="Pfam" id="PF24173">
    <property type="entry name" value="TPR_TTI1_N"/>
    <property type="match status" value="1"/>
</dbReference>
<dbReference type="HOGENOM" id="CLU_004955_0_0_1"/>
<evidence type="ECO:0000259" key="3">
    <source>
        <dbReference type="Pfam" id="PF24181"/>
    </source>
</evidence>
<dbReference type="InterPro" id="IPR049362">
    <property type="entry name" value="TTI1_rpt"/>
</dbReference>
<organism evidence="4 5">
    <name type="scientific">Fibroporia radiculosa</name>
    <dbReference type="NCBI Taxonomy" id="599839"/>
    <lineage>
        <taxon>Eukaryota</taxon>
        <taxon>Fungi</taxon>
        <taxon>Dikarya</taxon>
        <taxon>Basidiomycota</taxon>
        <taxon>Agaricomycotina</taxon>
        <taxon>Agaricomycetes</taxon>
        <taxon>Polyporales</taxon>
        <taxon>Fibroporiaceae</taxon>
        <taxon>Fibroporia</taxon>
    </lineage>
</organism>
<protein>
    <recommendedName>
        <fullName evidence="6">TEL2-interacting protein 1</fullName>
    </recommendedName>
</protein>
<dbReference type="AlphaFoldDB" id="J4GB89"/>
<dbReference type="Pfam" id="PF21547">
    <property type="entry name" value="TTI1"/>
    <property type="match status" value="1"/>
</dbReference>
<dbReference type="InterPro" id="IPR057566">
    <property type="entry name" value="TPR_TTI1_N"/>
</dbReference>
<dbReference type="Proteomes" id="UP000006352">
    <property type="component" value="Unassembled WGS sequence"/>
</dbReference>
<dbReference type="InParanoid" id="J4GB89"/>
<dbReference type="InterPro" id="IPR016024">
    <property type="entry name" value="ARM-type_fold"/>
</dbReference>
<feature type="region of interest" description="Disordered" evidence="1">
    <location>
        <begin position="1020"/>
        <end position="1041"/>
    </location>
</feature>
<dbReference type="Pfam" id="PF24181">
    <property type="entry name" value="TPR_TTI1_C"/>
    <property type="match status" value="1"/>
</dbReference>
<dbReference type="RefSeq" id="XP_012183476.1">
    <property type="nucleotide sequence ID" value="XM_012328086.1"/>
</dbReference>
<keyword evidence="5" id="KW-1185">Reference proteome</keyword>
<dbReference type="GeneID" id="24099104"/>
<dbReference type="STRING" id="599839.J4GB89"/>
<evidence type="ECO:0000256" key="1">
    <source>
        <dbReference type="SAM" id="MobiDB-lite"/>
    </source>
</evidence>
<dbReference type="SUPFAM" id="SSF48371">
    <property type="entry name" value="ARM repeat"/>
    <property type="match status" value="1"/>
</dbReference>
<dbReference type="PANTHER" id="PTHR18460:SF3">
    <property type="entry name" value="TELO2-INTERACTING PROTEIN 1 HOMOLOG"/>
    <property type="match status" value="1"/>
</dbReference>
<feature type="domain" description="TTI1 N-terminal TPR" evidence="2">
    <location>
        <begin position="14"/>
        <end position="382"/>
    </location>
</feature>
<name>J4GB89_9APHY</name>
<accession>J4GB89</accession>
<dbReference type="InterPro" id="IPR057567">
    <property type="entry name" value="TPR_TTI1_C"/>
</dbReference>
<dbReference type="InterPro" id="IPR052587">
    <property type="entry name" value="TELO2-interacting_protein_1"/>
</dbReference>
<evidence type="ECO:0000313" key="4">
    <source>
        <dbReference type="EMBL" id="CCM04193.1"/>
    </source>
</evidence>
<dbReference type="FunCoup" id="J4GB89">
    <property type="interactions" value="484"/>
</dbReference>
<proteinExistence type="predicted"/>
<dbReference type="InterPro" id="IPR011989">
    <property type="entry name" value="ARM-like"/>
</dbReference>
<dbReference type="OrthoDB" id="49511at2759"/>
<evidence type="ECO:0008006" key="6">
    <source>
        <dbReference type="Google" id="ProtNLM"/>
    </source>
</evidence>
<dbReference type="Gene3D" id="1.25.10.10">
    <property type="entry name" value="Leucine-rich Repeat Variant"/>
    <property type="match status" value="1"/>
</dbReference>
<feature type="compositionally biased region" description="Basic and acidic residues" evidence="1">
    <location>
        <begin position="1022"/>
        <end position="1032"/>
    </location>
</feature>
<gene>
    <name evidence="4" type="ORF">FIBRA_06359</name>
</gene>
<evidence type="ECO:0000313" key="5">
    <source>
        <dbReference type="Proteomes" id="UP000006352"/>
    </source>
</evidence>
<dbReference type="EMBL" id="HE797145">
    <property type="protein sequence ID" value="CCM04193.1"/>
    <property type="molecule type" value="Genomic_DNA"/>
</dbReference>
<reference evidence="4 5" key="1">
    <citation type="journal article" date="2012" name="Appl. Environ. Microbiol.">
        <title>Short-read sequencing for genomic analysis of the brown rot fungus Fibroporia radiculosa.</title>
        <authorList>
            <person name="Tang J.D."/>
            <person name="Perkins A.D."/>
            <person name="Sonstegard T.S."/>
            <person name="Schroeder S.G."/>
            <person name="Burgess S.C."/>
            <person name="Diehl S.V."/>
        </authorList>
    </citation>
    <scope>NUCLEOTIDE SEQUENCE [LARGE SCALE GENOMIC DNA]</scope>
    <source>
        <strain evidence="4 5">TFFH 294</strain>
    </source>
</reference>
<dbReference type="PANTHER" id="PTHR18460">
    <property type="entry name" value="TEL2 INTERACTING PROTEIN 1 TTI1 FAMILY MEMBER"/>
    <property type="match status" value="1"/>
</dbReference>
<dbReference type="GO" id="GO:0005737">
    <property type="term" value="C:cytoplasm"/>
    <property type="evidence" value="ECO:0007669"/>
    <property type="project" value="TreeGrafter"/>
</dbReference>
<feature type="domain" description="TTI1 C-terminal TPR" evidence="3">
    <location>
        <begin position="814"/>
        <end position="995"/>
    </location>
</feature>
<sequence length="1041" mass="113906">MPTFQDDVSSQATFKRLKRLCVPLLENSVLSPTSLPTVSRLLSELSAILQGVQSSGEALKPSIVSYIFFPLSSILRRNPLSSVSDQVLEKIFIILNILCESWWWNFDETMWEQVFLLCGAVLGGIDSKGKGKMRDDETKQAASTCLWTLLRIRSPDEDPFGSAQPLRSERLAHRFQAHARTSTFIPVLGQTIDSLLVAAQSSHSSLQRSSLRVLYILIEDYLPDNFVPSILPGVFSTTSKIALATGVSKGWANGDIVSEALRVMQSVIVRSVGNDICCRDGAVKGYHDLEDLVHIVDLDEHGSNRRAGGPPYATDRTSAWLRGTASQLHIGINALTSLVNHPNPSALIALATFSETVLSETTLTVPQSQSILLSFLLALSRSDFDSVSAKASSALRQLLTLPSSARFTIMQVLMQISKDNLAALPRAIVTHADAKVEHIAGILESICLLATAQGRGQRGISPIASGVGKLLGPNGGIEKWGWNLLSVLEFVDGPLLFLGPPTAPYMLEGNAADLDSIPFPGIGLRHITSRSALMALERMLRAMGKAAREDCIFAIDWFMSVGQSGRGTRAVAALWCTCRLIEGISDINLSDKDSIRVRPLTSTSKRVDRLARGIARRVSEFWANIDSVDEVDQEHVTTVQGDEEELMVEHVKGIVTVRITPDSEPRSAPLGDSSKVSLHRALSLQVLAVTAGILEARFTTLLLHTLYPVLHSLVSEVALVSSTALATLYFISRNASYASPANMLLSNFDYALDAVSRRLTRRWLDVDATKILAVLVRIVGHDVVQKAGDVVEECFDRLDDYHGYENVVDGLVEVLTEVVRVVEDDGRNRSTKVQEARHMCVPKSDVINMEAFATWLAHRCDHPERQEGYCGDASYPRRAWGMESLEDEQHADTAPEADLNADSQITSTQTLTKQIVSRSMYFLTHSSPLIRARILMLLGSSVPVLPESALLPSIHQAWPFILNRLSDQESFVVSAAASLVESLATHVGDFMYRRAGHGRGRHRIGVYTLTSTLSICIEDDDGGRGRCPDPRPSDMGGNPLV</sequence>